<evidence type="ECO:0000256" key="3">
    <source>
        <dbReference type="ARBA" id="ARBA00022617"/>
    </source>
</evidence>
<sequence length="549" mass="62672">RAFAADFSPNQNPATTFFLNSHYQQKSLICSRSIMPFSTLFQTLPQSLPGWVLLLIAVIPCLTVIFKLKAISTSPLNQYPGPWLARYTNLWRLFVVRGGSYHLEIKKLHDEFGPVVRIGPNTLDLDFPGLKNTLYNRYDNWKKTPFYHNNSTLVNGQIVYHMFSTTDEKEHTKMRRPIGRYFTMTSVLAFEPQMNIVIQLFCDILSKRFAIPGTACKLDEWIGYYSWDLNGRALSSRGFDYMTQGLDHDNTMHLADKALDYFAQVGQMPWLDRLLDKNPIVRIGPPNLTTVATIAQERLQARLEGKDTNFNQGVPDFLQYFTECVEDKGAIINYIILVLLAGADTTAITIRAVFYYVLRHPEAHKKLVDEILSADLDIVPSYQDAKNLPYLNAVVREAMRMHPGVCMLLERYVPEGGLQLPGNKFVPAGTAVGINPYVVGRNKEVWGLDADVFRPERWLQGVNEDFSAFQERLRQYKAADLTFGAGKRDCIGKNLANLEIYKVVATMFRRFRFKLLDPVEDWEVTSSWFARQKGGLTCSITERRTEAKA</sequence>
<accession>A0A167AEM1</accession>
<dbReference type="STRING" id="1573173.A0A167AEM1"/>
<reference evidence="8 9" key="1">
    <citation type="submission" date="2015-06" db="EMBL/GenBank/DDBJ databases">
        <title>Survival trade-offs in plant roots during colonization by closely related pathogenic and mutualistic fungi.</title>
        <authorList>
            <person name="Hacquard S."/>
            <person name="Kracher B."/>
            <person name="Hiruma K."/>
            <person name="Weinman A."/>
            <person name="Muench P."/>
            <person name="Garrido Oter R."/>
            <person name="Ver Loren van Themaat E."/>
            <person name="Dallerey J.-F."/>
            <person name="Damm U."/>
            <person name="Henrissat B."/>
            <person name="Lespinet O."/>
            <person name="Thon M."/>
            <person name="Kemen E."/>
            <person name="McHardy A.C."/>
            <person name="Schulze-Lefert P."/>
            <person name="O'Connell R.J."/>
        </authorList>
    </citation>
    <scope>NUCLEOTIDE SEQUENCE [LARGE SCALE GENOMIC DNA]</scope>
    <source>
        <strain evidence="8 9">MAFF 238704</strain>
    </source>
</reference>
<dbReference type="InterPro" id="IPR036396">
    <property type="entry name" value="Cyt_P450_sf"/>
</dbReference>
<evidence type="ECO:0000256" key="6">
    <source>
        <dbReference type="PIRSR" id="PIRSR602401-1"/>
    </source>
</evidence>
<keyword evidence="3 6" id="KW-0349">Heme</keyword>
<dbReference type="GO" id="GO:0016705">
    <property type="term" value="F:oxidoreductase activity, acting on paired donors, with incorporation or reduction of molecular oxygen"/>
    <property type="evidence" value="ECO:0007669"/>
    <property type="project" value="InterPro"/>
</dbReference>
<gene>
    <name evidence="8" type="ORF">CI238_12774</name>
</gene>
<feature type="binding site" description="axial binding residue" evidence="6">
    <location>
        <position position="490"/>
    </location>
    <ligand>
        <name>heme</name>
        <dbReference type="ChEBI" id="CHEBI:30413"/>
    </ligand>
    <ligandPart>
        <name>Fe</name>
        <dbReference type="ChEBI" id="CHEBI:18248"/>
    </ligandPart>
</feature>
<evidence type="ECO:0000313" key="9">
    <source>
        <dbReference type="Proteomes" id="UP000076584"/>
    </source>
</evidence>
<dbReference type="Pfam" id="PF00067">
    <property type="entry name" value="p450"/>
    <property type="match status" value="1"/>
</dbReference>
<evidence type="ECO:0000256" key="2">
    <source>
        <dbReference type="ARBA" id="ARBA00010617"/>
    </source>
</evidence>
<dbReference type="InterPro" id="IPR002401">
    <property type="entry name" value="Cyt_P450_E_grp-I"/>
</dbReference>
<dbReference type="SUPFAM" id="SSF48264">
    <property type="entry name" value="Cytochrome P450"/>
    <property type="match status" value="1"/>
</dbReference>
<dbReference type="PROSITE" id="PS00086">
    <property type="entry name" value="CYTOCHROME_P450"/>
    <property type="match status" value="1"/>
</dbReference>
<keyword evidence="7" id="KW-0560">Oxidoreductase</keyword>
<dbReference type="Proteomes" id="UP000076584">
    <property type="component" value="Unassembled WGS sequence"/>
</dbReference>
<dbReference type="AlphaFoldDB" id="A0A167AEM1"/>
<keyword evidence="7 8" id="KW-0503">Monooxygenase</keyword>
<protein>
    <submittedName>
        <fullName evidence="8">Benzoate 4-monooxygenase cytochrome p450</fullName>
    </submittedName>
</protein>
<dbReference type="CDD" id="cd11060">
    <property type="entry name" value="CYP57A1-like"/>
    <property type="match status" value="1"/>
</dbReference>
<dbReference type="GO" id="GO:0004497">
    <property type="term" value="F:monooxygenase activity"/>
    <property type="evidence" value="ECO:0007669"/>
    <property type="project" value="UniProtKB-KW"/>
</dbReference>
<evidence type="ECO:0000256" key="4">
    <source>
        <dbReference type="ARBA" id="ARBA00022723"/>
    </source>
</evidence>
<dbReference type="InterPro" id="IPR050121">
    <property type="entry name" value="Cytochrome_P450_monoxygenase"/>
</dbReference>
<proteinExistence type="inferred from homology"/>
<keyword evidence="5 6" id="KW-0408">Iron</keyword>
<dbReference type="PANTHER" id="PTHR24305:SF232">
    <property type="entry name" value="P450, PUTATIVE (EUROFUNG)-RELATED"/>
    <property type="match status" value="1"/>
</dbReference>
<dbReference type="PRINTS" id="PR00463">
    <property type="entry name" value="EP450I"/>
</dbReference>
<comment type="similarity">
    <text evidence="2 7">Belongs to the cytochrome P450 family.</text>
</comment>
<comment type="caution">
    <text evidence="8">The sequence shown here is derived from an EMBL/GenBank/DDBJ whole genome shotgun (WGS) entry which is preliminary data.</text>
</comment>
<evidence type="ECO:0000313" key="8">
    <source>
        <dbReference type="EMBL" id="KZL80046.1"/>
    </source>
</evidence>
<evidence type="ECO:0000256" key="1">
    <source>
        <dbReference type="ARBA" id="ARBA00001971"/>
    </source>
</evidence>
<comment type="cofactor">
    <cofactor evidence="1 6">
        <name>heme</name>
        <dbReference type="ChEBI" id="CHEBI:30413"/>
    </cofactor>
</comment>
<dbReference type="PANTHER" id="PTHR24305">
    <property type="entry name" value="CYTOCHROME P450"/>
    <property type="match status" value="1"/>
</dbReference>
<name>A0A167AEM1_COLIC</name>
<feature type="non-terminal residue" evidence="8">
    <location>
        <position position="1"/>
    </location>
</feature>
<dbReference type="Gene3D" id="1.10.630.10">
    <property type="entry name" value="Cytochrome P450"/>
    <property type="match status" value="1"/>
</dbReference>
<dbReference type="EMBL" id="LFIW01001985">
    <property type="protein sequence ID" value="KZL80046.1"/>
    <property type="molecule type" value="Genomic_DNA"/>
</dbReference>
<dbReference type="InterPro" id="IPR017972">
    <property type="entry name" value="Cyt_P450_CS"/>
</dbReference>
<dbReference type="InterPro" id="IPR001128">
    <property type="entry name" value="Cyt_P450"/>
</dbReference>
<organism evidence="8 9">
    <name type="scientific">Colletotrichum incanum</name>
    <name type="common">Soybean anthracnose fungus</name>
    <dbReference type="NCBI Taxonomy" id="1573173"/>
    <lineage>
        <taxon>Eukaryota</taxon>
        <taxon>Fungi</taxon>
        <taxon>Dikarya</taxon>
        <taxon>Ascomycota</taxon>
        <taxon>Pezizomycotina</taxon>
        <taxon>Sordariomycetes</taxon>
        <taxon>Hypocreomycetidae</taxon>
        <taxon>Glomerellales</taxon>
        <taxon>Glomerellaceae</taxon>
        <taxon>Colletotrichum</taxon>
        <taxon>Colletotrichum spaethianum species complex</taxon>
    </lineage>
</organism>
<evidence type="ECO:0000256" key="5">
    <source>
        <dbReference type="ARBA" id="ARBA00023004"/>
    </source>
</evidence>
<dbReference type="GO" id="GO:0020037">
    <property type="term" value="F:heme binding"/>
    <property type="evidence" value="ECO:0007669"/>
    <property type="project" value="InterPro"/>
</dbReference>
<dbReference type="GO" id="GO:0005506">
    <property type="term" value="F:iron ion binding"/>
    <property type="evidence" value="ECO:0007669"/>
    <property type="project" value="InterPro"/>
</dbReference>
<keyword evidence="4 6" id="KW-0479">Metal-binding</keyword>
<evidence type="ECO:0000256" key="7">
    <source>
        <dbReference type="RuleBase" id="RU000461"/>
    </source>
</evidence>
<keyword evidence="9" id="KW-1185">Reference proteome</keyword>
<dbReference type="PRINTS" id="PR00385">
    <property type="entry name" value="P450"/>
</dbReference>